<reference evidence="1" key="2">
    <citation type="journal article" date="2015" name="Fish Shellfish Immunol.">
        <title>Early steps in the European eel (Anguilla anguilla)-Vibrio vulnificus interaction in the gills: Role of the RtxA13 toxin.</title>
        <authorList>
            <person name="Callol A."/>
            <person name="Pajuelo D."/>
            <person name="Ebbesson L."/>
            <person name="Teles M."/>
            <person name="MacKenzie S."/>
            <person name="Amaro C."/>
        </authorList>
    </citation>
    <scope>NUCLEOTIDE SEQUENCE</scope>
</reference>
<protein>
    <submittedName>
        <fullName evidence="1">Uncharacterized protein</fullName>
    </submittedName>
</protein>
<dbReference type="EMBL" id="GBXM01021632">
    <property type="protein sequence ID" value="JAH86945.1"/>
    <property type="molecule type" value="Transcribed_RNA"/>
</dbReference>
<name>A0A0E9WBK0_ANGAN</name>
<dbReference type="AlphaFoldDB" id="A0A0E9WBK0"/>
<accession>A0A0E9WBK0</accession>
<organism evidence="1">
    <name type="scientific">Anguilla anguilla</name>
    <name type="common">European freshwater eel</name>
    <name type="synonym">Muraena anguilla</name>
    <dbReference type="NCBI Taxonomy" id="7936"/>
    <lineage>
        <taxon>Eukaryota</taxon>
        <taxon>Metazoa</taxon>
        <taxon>Chordata</taxon>
        <taxon>Craniata</taxon>
        <taxon>Vertebrata</taxon>
        <taxon>Euteleostomi</taxon>
        <taxon>Actinopterygii</taxon>
        <taxon>Neopterygii</taxon>
        <taxon>Teleostei</taxon>
        <taxon>Anguilliformes</taxon>
        <taxon>Anguillidae</taxon>
        <taxon>Anguilla</taxon>
    </lineage>
</organism>
<proteinExistence type="predicted"/>
<sequence length="51" mass="5909">MWHFYVEFAISPCVRVIRVPPASKHRLSICYVDFKVYGCLPCCWNCSGVLN</sequence>
<reference evidence="1" key="1">
    <citation type="submission" date="2014-11" db="EMBL/GenBank/DDBJ databases">
        <authorList>
            <person name="Amaro Gonzalez C."/>
        </authorList>
    </citation>
    <scope>NUCLEOTIDE SEQUENCE</scope>
</reference>
<evidence type="ECO:0000313" key="1">
    <source>
        <dbReference type="EMBL" id="JAH86945.1"/>
    </source>
</evidence>